<dbReference type="AlphaFoldDB" id="D3UA00"/>
<gene>
    <name evidence="2" type="primary">sfaT</name>
</gene>
<dbReference type="EMBL" id="FJ809786">
    <property type="protein sequence ID" value="ACY06301.1"/>
    <property type="molecule type" value="Genomic_DNA"/>
</dbReference>
<organism evidence="2">
    <name type="scientific">Streptomyces flaveolus</name>
    <dbReference type="NCBI Taxonomy" id="67297"/>
    <lineage>
        <taxon>Bacteria</taxon>
        <taxon>Bacillati</taxon>
        <taxon>Actinomycetota</taxon>
        <taxon>Actinomycetes</taxon>
        <taxon>Kitasatosporales</taxon>
        <taxon>Streptomycetaceae</taxon>
        <taxon>Streptomyces</taxon>
    </lineage>
</organism>
<name>D3UA00_9ACTN</name>
<feature type="compositionally biased region" description="Basic and acidic residues" evidence="1">
    <location>
        <begin position="162"/>
        <end position="178"/>
    </location>
</feature>
<reference evidence="2" key="1">
    <citation type="journal article" date="2010" name="Mol. Biosyst.">
        <title>Cloning, sequencing and characterization of the biosynthetic gene cluster of sanglifehrin A, a potent cyclophilin inhibitor.</title>
        <authorList>
            <person name="Qu X."/>
            <person name="Jiang N."/>
            <person name="Xu F."/>
            <person name="Shao L."/>
            <person name="Tang G."/>
            <person name="Wilkinson B."/>
            <person name="Liu W."/>
        </authorList>
    </citation>
    <scope>NUCLEOTIDE SEQUENCE</scope>
    <source>
        <strain evidence="2">DSM 9954</strain>
    </source>
</reference>
<sequence>MPRRPQSRTPLRKQSVDNKVFKCQGCRMSSIPPQPADAFTAPSAHEARVQRAYTSLFRIAERHAATDGQRRRQAQSHMISPYEAVRLVSFLLSGAAQLEGEEPEVDRADITAALSLLPLARAEMDEVEAGILKMAHGRGMTWSEIAFGLGLATPQAARQRHERLASRMESGAEKKADG</sequence>
<evidence type="ECO:0000313" key="2">
    <source>
        <dbReference type="EMBL" id="ACY06301.1"/>
    </source>
</evidence>
<feature type="region of interest" description="Disordered" evidence="1">
    <location>
        <begin position="158"/>
        <end position="178"/>
    </location>
</feature>
<proteinExistence type="predicted"/>
<protein>
    <submittedName>
        <fullName evidence="2">Uncharacterized protein sfaT</fullName>
    </submittedName>
</protein>
<accession>D3UA00</accession>
<evidence type="ECO:0000256" key="1">
    <source>
        <dbReference type="SAM" id="MobiDB-lite"/>
    </source>
</evidence>